<dbReference type="AlphaFoldDB" id="A0A9D1WV52"/>
<keyword evidence="2 5" id="KW-0808">Transferase</keyword>
<evidence type="ECO:0000259" key="6">
    <source>
        <dbReference type="SMART" id="SM01266"/>
    </source>
</evidence>
<name>A0A9D1WV52_9FIRM</name>
<dbReference type="SMART" id="SM01266">
    <property type="entry name" value="Mac"/>
    <property type="match status" value="1"/>
</dbReference>
<keyword evidence="4 5" id="KW-0012">Acyltransferase</keyword>
<evidence type="ECO:0000256" key="1">
    <source>
        <dbReference type="ARBA" id="ARBA00007274"/>
    </source>
</evidence>
<evidence type="ECO:0000256" key="2">
    <source>
        <dbReference type="ARBA" id="ARBA00022679"/>
    </source>
</evidence>
<dbReference type="Proteomes" id="UP000886721">
    <property type="component" value="Unassembled WGS sequence"/>
</dbReference>
<dbReference type="InterPro" id="IPR001451">
    <property type="entry name" value="Hexapep"/>
</dbReference>
<evidence type="ECO:0000256" key="4">
    <source>
        <dbReference type="ARBA" id="ARBA00023315"/>
    </source>
</evidence>
<dbReference type="PROSITE" id="PS00101">
    <property type="entry name" value="HEXAPEP_TRANSFERASES"/>
    <property type="match status" value="1"/>
</dbReference>
<comment type="caution">
    <text evidence="7">The sequence shown here is derived from an EMBL/GenBank/DDBJ whole genome shotgun (WGS) entry which is preliminary data.</text>
</comment>
<dbReference type="Pfam" id="PF00132">
    <property type="entry name" value="Hexapep"/>
    <property type="match status" value="1"/>
</dbReference>
<gene>
    <name evidence="7" type="ORF">H9735_06895</name>
</gene>
<organism evidence="7 8">
    <name type="scientific">Candidatus Anaerostipes excrementavium</name>
    <dbReference type="NCBI Taxonomy" id="2838463"/>
    <lineage>
        <taxon>Bacteria</taxon>
        <taxon>Bacillati</taxon>
        <taxon>Bacillota</taxon>
        <taxon>Clostridia</taxon>
        <taxon>Lachnospirales</taxon>
        <taxon>Lachnospiraceae</taxon>
        <taxon>Anaerostipes</taxon>
    </lineage>
</organism>
<dbReference type="SUPFAM" id="SSF51161">
    <property type="entry name" value="Trimeric LpxA-like enzymes"/>
    <property type="match status" value="1"/>
</dbReference>
<keyword evidence="3" id="KW-0677">Repeat</keyword>
<dbReference type="InterPro" id="IPR039369">
    <property type="entry name" value="LacA-like"/>
</dbReference>
<dbReference type="FunFam" id="2.160.10.10:FF:000008">
    <property type="entry name" value="Maltose O-acetyltransferase"/>
    <property type="match status" value="1"/>
</dbReference>
<evidence type="ECO:0000313" key="7">
    <source>
        <dbReference type="EMBL" id="HIX67838.1"/>
    </source>
</evidence>
<evidence type="ECO:0000313" key="8">
    <source>
        <dbReference type="Proteomes" id="UP000886721"/>
    </source>
</evidence>
<evidence type="ECO:0000256" key="3">
    <source>
        <dbReference type="ARBA" id="ARBA00022737"/>
    </source>
</evidence>
<dbReference type="CDD" id="cd03357">
    <property type="entry name" value="LbH_MAT_GAT"/>
    <property type="match status" value="1"/>
</dbReference>
<dbReference type="GO" id="GO:0008870">
    <property type="term" value="F:galactoside O-acetyltransferase activity"/>
    <property type="evidence" value="ECO:0007669"/>
    <property type="project" value="TreeGrafter"/>
</dbReference>
<dbReference type="InterPro" id="IPR011004">
    <property type="entry name" value="Trimer_LpxA-like_sf"/>
</dbReference>
<reference evidence="7" key="2">
    <citation type="submission" date="2021-04" db="EMBL/GenBank/DDBJ databases">
        <authorList>
            <person name="Gilroy R."/>
        </authorList>
    </citation>
    <scope>NUCLEOTIDE SEQUENCE</scope>
    <source>
        <strain evidence="7">CHK191-13928</strain>
    </source>
</reference>
<evidence type="ECO:0000256" key="5">
    <source>
        <dbReference type="RuleBase" id="RU367021"/>
    </source>
</evidence>
<dbReference type="InterPro" id="IPR024688">
    <property type="entry name" value="Mac_dom"/>
</dbReference>
<dbReference type="Gene3D" id="2.160.10.10">
    <property type="entry name" value="Hexapeptide repeat proteins"/>
    <property type="match status" value="1"/>
</dbReference>
<dbReference type="EMBL" id="DXEM01000021">
    <property type="protein sequence ID" value="HIX67838.1"/>
    <property type="molecule type" value="Genomic_DNA"/>
</dbReference>
<dbReference type="EC" id="2.3.1.-" evidence="5"/>
<dbReference type="Pfam" id="PF12464">
    <property type="entry name" value="Mac"/>
    <property type="match status" value="1"/>
</dbReference>
<sequence>MTEKQKMYMGILYRADDEHLIAERNYAKGITKEYNQSHPDGKDYRSELMHKLFGELGEKAHIEAPFYCNYGYRISIGRNFFSNFNVTILDGGQVTIGDNVYLAPNVGIYTASHPTDSRRRNLGYEWALPVVIGNNVWIGGNASIMPGVTIGNNVTIGAGSVVTKDIPDNVVAAGNPCKVIRKVKEGDLNGLINEKDGSQSIQQRY</sequence>
<accession>A0A9D1WV52</accession>
<dbReference type="InterPro" id="IPR018357">
    <property type="entry name" value="Hexapep_transf_CS"/>
</dbReference>
<reference evidence="7" key="1">
    <citation type="journal article" date="2021" name="PeerJ">
        <title>Extensive microbial diversity within the chicken gut microbiome revealed by metagenomics and culture.</title>
        <authorList>
            <person name="Gilroy R."/>
            <person name="Ravi A."/>
            <person name="Getino M."/>
            <person name="Pursley I."/>
            <person name="Horton D.L."/>
            <person name="Alikhan N.F."/>
            <person name="Baker D."/>
            <person name="Gharbi K."/>
            <person name="Hall N."/>
            <person name="Watson M."/>
            <person name="Adriaenssens E.M."/>
            <person name="Foster-Nyarko E."/>
            <person name="Jarju S."/>
            <person name="Secka A."/>
            <person name="Antonio M."/>
            <person name="Oren A."/>
            <person name="Chaudhuri R.R."/>
            <person name="La Ragione R."/>
            <person name="Hildebrand F."/>
            <person name="Pallen M.J."/>
        </authorList>
    </citation>
    <scope>NUCLEOTIDE SEQUENCE</scope>
    <source>
        <strain evidence="7">CHK191-13928</strain>
    </source>
</reference>
<dbReference type="PANTHER" id="PTHR43017">
    <property type="entry name" value="GALACTOSIDE O-ACETYLTRANSFERASE"/>
    <property type="match status" value="1"/>
</dbReference>
<protein>
    <recommendedName>
        <fullName evidence="5">Acetyltransferase</fullName>
        <ecNumber evidence="5">2.3.1.-</ecNumber>
    </recommendedName>
</protein>
<comment type="similarity">
    <text evidence="1 5">Belongs to the transferase hexapeptide repeat family.</text>
</comment>
<proteinExistence type="inferred from homology"/>
<dbReference type="PANTHER" id="PTHR43017:SF1">
    <property type="entry name" value="ACETYLTRANSFERASE YJL218W-RELATED"/>
    <property type="match status" value="1"/>
</dbReference>
<feature type="domain" description="Maltose/galactoside acetyltransferase" evidence="6">
    <location>
        <begin position="4"/>
        <end position="58"/>
    </location>
</feature>